<proteinExistence type="predicted"/>
<keyword evidence="2" id="KW-1185">Reference proteome</keyword>
<dbReference type="Proteomes" id="UP000037035">
    <property type="component" value="Unassembled WGS sequence"/>
</dbReference>
<comment type="caution">
    <text evidence="1">The sequence shown here is derived from an EMBL/GenBank/DDBJ whole genome shotgun (WGS) entry which is preliminary data.</text>
</comment>
<dbReference type="VEuPathDB" id="FungiDB:VP01_2648g2"/>
<evidence type="ECO:0000313" key="1">
    <source>
        <dbReference type="EMBL" id="KNZ55571.1"/>
    </source>
</evidence>
<gene>
    <name evidence="1" type="ORF">VP01_2648g2</name>
</gene>
<accession>A0A0L6V469</accession>
<dbReference type="EMBL" id="LAVV01007555">
    <property type="protein sequence ID" value="KNZ55571.1"/>
    <property type="molecule type" value="Genomic_DNA"/>
</dbReference>
<reference evidence="1 2" key="1">
    <citation type="submission" date="2015-08" db="EMBL/GenBank/DDBJ databases">
        <title>Next Generation Sequencing and Analysis of the Genome of Puccinia sorghi L Schw, the Causal Agent of Maize Common Rust.</title>
        <authorList>
            <person name="Rochi L."/>
            <person name="Burguener G."/>
            <person name="Darino M."/>
            <person name="Turjanski A."/>
            <person name="Kreff E."/>
            <person name="Dieguez M.J."/>
            <person name="Sacco F."/>
        </authorList>
    </citation>
    <scope>NUCLEOTIDE SEQUENCE [LARGE SCALE GENOMIC DNA]</scope>
    <source>
        <strain evidence="1 2">RO10H11247</strain>
    </source>
</reference>
<evidence type="ECO:0000313" key="2">
    <source>
        <dbReference type="Proteomes" id="UP000037035"/>
    </source>
</evidence>
<organism evidence="1 2">
    <name type="scientific">Puccinia sorghi</name>
    <dbReference type="NCBI Taxonomy" id="27349"/>
    <lineage>
        <taxon>Eukaryota</taxon>
        <taxon>Fungi</taxon>
        <taxon>Dikarya</taxon>
        <taxon>Basidiomycota</taxon>
        <taxon>Pucciniomycotina</taxon>
        <taxon>Pucciniomycetes</taxon>
        <taxon>Pucciniales</taxon>
        <taxon>Pucciniaceae</taxon>
        <taxon>Puccinia</taxon>
    </lineage>
</organism>
<name>A0A0L6V469_9BASI</name>
<protein>
    <submittedName>
        <fullName evidence="1">Uncharacterized protein</fullName>
    </submittedName>
</protein>
<sequence>MSSQLDLIVTNLTIRSTSGLAQYNPDTVPNSIEEKKPCWDQTNINYLKVEIMKHKFNFPKLGACATFGFPSSSSLIWSVLLGVSSLLRADVGVREALAYFFVCIRTQTGTELVMYLRHTVSSLCLWFQSPVCEEQKGDTGMTRLYTHDVEQQAVDDCLQLGLGLNLTSYTCVTGHSQQFELSCMNPMMSLEFSRLQGYQRPNQLELVLPCRSCVGILIWGMEEEERGARTRLPLSIFTSGIDLAPGSQFTLCSGVSLTVLLLTATHQQFAARACSCYHVKPKSWTFYSALLCTYWQKNTAELSVPLETMPRVGKIHVSISSHHTLSHPTPGPINTNSASTPSPALWYVLA</sequence>
<dbReference type="AlphaFoldDB" id="A0A0L6V469"/>